<accession>W2TAN8</accession>
<keyword evidence="2" id="KW-1185">Reference proteome</keyword>
<gene>
    <name evidence="1" type="ORF">NECAME_02777</name>
</gene>
<evidence type="ECO:0000313" key="1">
    <source>
        <dbReference type="EMBL" id="ETN78913.1"/>
    </source>
</evidence>
<dbReference type="Proteomes" id="UP000053676">
    <property type="component" value="Unassembled WGS sequence"/>
</dbReference>
<protein>
    <submittedName>
        <fullName evidence="1">Uncharacterized protein</fullName>
    </submittedName>
</protein>
<dbReference type="AlphaFoldDB" id="W2TAN8"/>
<reference evidence="2" key="1">
    <citation type="journal article" date="2014" name="Nat. Genet.">
        <title>Genome of the human hookworm Necator americanus.</title>
        <authorList>
            <person name="Tang Y.T."/>
            <person name="Gao X."/>
            <person name="Rosa B.A."/>
            <person name="Abubucker S."/>
            <person name="Hallsworth-Pepin K."/>
            <person name="Martin J."/>
            <person name="Tyagi R."/>
            <person name="Heizer E."/>
            <person name="Zhang X."/>
            <person name="Bhonagiri-Palsikar V."/>
            <person name="Minx P."/>
            <person name="Warren W.C."/>
            <person name="Wang Q."/>
            <person name="Zhan B."/>
            <person name="Hotez P.J."/>
            <person name="Sternberg P.W."/>
            <person name="Dougall A."/>
            <person name="Gaze S.T."/>
            <person name="Mulvenna J."/>
            <person name="Sotillo J."/>
            <person name="Ranganathan S."/>
            <person name="Rabelo E.M."/>
            <person name="Wilson R.K."/>
            <person name="Felgner P.L."/>
            <person name="Bethony J."/>
            <person name="Hawdon J.M."/>
            <person name="Gasser R.B."/>
            <person name="Loukas A."/>
            <person name="Mitreva M."/>
        </authorList>
    </citation>
    <scope>NUCLEOTIDE SEQUENCE [LARGE SCALE GENOMIC DNA]</scope>
</reference>
<dbReference type="EMBL" id="KI659684">
    <property type="protein sequence ID" value="ETN78913.1"/>
    <property type="molecule type" value="Genomic_DNA"/>
</dbReference>
<dbReference type="KEGG" id="nai:NECAME_02777"/>
<name>W2TAN8_NECAM</name>
<sequence length="66" mass="7622">MNPTSNVVRICFEALDTLFKSVLLIGFAAYNIVRYSNLASEFIRPAMRESAVKRTNRYKREKNLHG</sequence>
<evidence type="ECO:0000313" key="2">
    <source>
        <dbReference type="Proteomes" id="UP000053676"/>
    </source>
</evidence>
<organism evidence="1 2">
    <name type="scientific">Necator americanus</name>
    <name type="common">Human hookworm</name>
    <dbReference type="NCBI Taxonomy" id="51031"/>
    <lineage>
        <taxon>Eukaryota</taxon>
        <taxon>Metazoa</taxon>
        <taxon>Ecdysozoa</taxon>
        <taxon>Nematoda</taxon>
        <taxon>Chromadorea</taxon>
        <taxon>Rhabditida</taxon>
        <taxon>Rhabditina</taxon>
        <taxon>Rhabditomorpha</taxon>
        <taxon>Strongyloidea</taxon>
        <taxon>Ancylostomatidae</taxon>
        <taxon>Bunostominae</taxon>
        <taxon>Necator</taxon>
    </lineage>
</organism>
<proteinExistence type="predicted"/>